<feature type="transmembrane region" description="Helical" evidence="3">
    <location>
        <begin position="575"/>
        <end position="598"/>
    </location>
</feature>
<comment type="caution">
    <text evidence="1">Lacks conserved residue(s) required for the propagation of feature annotation.</text>
</comment>
<sequence length="766" mass="79136">LPGGRGSSQVMDVSWQGPGPAPHPSVPPLGAGDPMSSTGLAPLPAAGTGPGLPVPTGPGGPLVATPGLSGAPDMEGPPGHGLVPMHQTRPPGLPLTPMAPGSSVQSRGLFPKPGPPRAPPAPSAAPAGGSAVPSTLLPSPGTHWGVLGLSPTAGTPPAPELRLPHTSFGGDAVERPQIPGGDPGGVGDAGPWAVTAPPSWELGSLNPPSVPGTPQTTAPSQPETSLGPTTAIGITTTTAVTITSTTTTTTSTATTASPALLRDVGTIAPEPGATVLQRDAVGVTHLPTVTPGPPQQPTDPLGTLGHGGGPGSPPATGDPDLVQPSSDPRGHPDADTPRAPPAATGRAPRVFIVEDQAPQLRVSVLRIPCELVLDMGFSPALQDPASREHRALLHSFNRTVSTGRGRGAAPGLPRTALNAPAQVTPLFAPLPGFLRLEVTRIRYGSVVLEYEALFTAEHVGAPGLGAMLSAALGSGSARPGLAMGTASILRHAALDPVPAELDPCAVLFMCQPGFACVPGADGNATCTSLCHRDYCKNHGICTHPRDHGPLCQCPVGSDFWFMGLRCDYRVTQQSLLGMAAGVLLSILLLGAVIAAVAVRRFKVLLMEARADQTRSSYRRFCRLDDVSAQYWSRSWLPSASSLDNPAFSNSEELLHLQALDNGCCGCREDSGVAAGAKQRPAPGRARYRGLHFHYEWDTSSGSVNDPMVDSGKASDISVSSWPMEPIQWTPFPLLHQLSRQRPHKARRPHSYCEGMELVNLERSWTA</sequence>
<feature type="compositionally biased region" description="Low complexity" evidence="2">
    <location>
        <begin position="124"/>
        <end position="134"/>
    </location>
</feature>
<name>A0A851XJH2_EOLRO</name>
<organism evidence="5 6">
    <name type="scientific">Eolophus roseicapilla</name>
    <name type="common">Galah cockatoo</name>
    <name type="synonym">Cacatua roseicapilla</name>
    <dbReference type="NCBI Taxonomy" id="176039"/>
    <lineage>
        <taxon>Eukaryota</taxon>
        <taxon>Metazoa</taxon>
        <taxon>Chordata</taxon>
        <taxon>Craniata</taxon>
        <taxon>Vertebrata</taxon>
        <taxon>Euteleostomi</taxon>
        <taxon>Archelosauria</taxon>
        <taxon>Archosauria</taxon>
        <taxon>Dinosauria</taxon>
        <taxon>Saurischia</taxon>
        <taxon>Theropoda</taxon>
        <taxon>Coelurosauria</taxon>
        <taxon>Aves</taxon>
        <taxon>Neognathae</taxon>
        <taxon>Neoaves</taxon>
        <taxon>Telluraves</taxon>
        <taxon>Australaves</taxon>
        <taxon>Psittaciformes</taxon>
        <taxon>Cacatuidae</taxon>
        <taxon>Eolophus</taxon>
    </lineage>
</organism>
<dbReference type="InterPro" id="IPR039861">
    <property type="entry name" value="IMPG"/>
</dbReference>
<feature type="region of interest" description="Disordered" evidence="2">
    <location>
        <begin position="1"/>
        <end position="134"/>
    </location>
</feature>
<dbReference type="Proteomes" id="UP000637704">
    <property type="component" value="Unassembled WGS sequence"/>
</dbReference>
<accession>A0A851XJH2</accession>
<evidence type="ECO:0000313" key="6">
    <source>
        <dbReference type="Proteomes" id="UP000637704"/>
    </source>
</evidence>
<feature type="region of interest" description="Disordered" evidence="2">
    <location>
        <begin position="285"/>
        <end position="347"/>
    </location>
</feature>
<feature type="compositionally biased region" description="Pro residues" evidence="2">
    <location>
        <begin position="112"/>
        <end position="123"/>
    </location>
</feature>
<feature type="non-terminal residue" evidence="5">
    <location>
        <position position="1"/>
    </location>
</feature>
<evidence type="ECO:0000256" key="1">
    <source>
        <dbReference type="PROSITE-ProRule" id="PRU00076"/>
    </source>
</evidence>
<dbReference type="AlphaFoldDB" id="A0A851XJH2"/>
<feature type="compositionally biased region" description="Low complexity" evidence="2">
    <location>
        <begin position="38"/>
        <end position="47"/>
    </location>
</feature>
<dbReference type="PROSITE" id="PS50026">
    <property type="entry name" value="EGF_3"/>
    <property type="match status" value="1"/>
</dbReference>
<feature type="compositionally biased region" description="Polar residues" evidence="2">
    <location>
        <begin position="212"/>
        <end position="228"/>
    </location>
</feature>
<dbReference type="PANTHER" id="PTHR12199:SF5">
    <property type="entry name" value="MUCIN-2-LIKE ISOFORM X1"/>
    <property type="match status" value="1"/>
</dbReference>
<keyword evidence="3" id="KW-1133">Transmembrane helix</keyword>
<gene>
    <name evidence="5" type="primary">Impg2_0</name>
    <name evidence="5" type="ORF">EOLROS_R14710</name>
</gene>
<keyword evidence="3" id="KW-0812">Transmembrane</keyword>
<comment type="caution">
    <text evidence="5">The sequence shown here is derived from an EMBL/GenBank/DDBJ whole genome shotgun (WGS) entry which is preliminary data.</text>
</comment>
<evidence type="ECO:0000256" key="3">
    <source>
        <dbReference type="SAM" id="Phobius"/>
    </source>
</evidence>
<evidence type="ECO:0000259" key="4">
    <source>
        <dbReference type="PROSITE" id="PS50026"/>
    </source>
</evidence>
<dbReference type="GO" id="GO:0007601">
    <property type="term" value="P:visual perception"/>
    <property type="evidence" value="ECO:0007669"/>
    <property type="project" value="InterPro"/>
</dbReference>
<feature type="domain" description="EGF-like" evidence="4">
    <location>
        <begin position="527"/>
        <end position="567"/>
    </location>
</feature>
<feature type="non-terminal residue" evidence="5">
    <location>
        <position position="766"/>
    </location>
</feature>
<keyword evidence="1" id="KW-0245">EGF-like domain</keyword>
<dbReference type="PANTHER" id="PTHR12199">
    <property type="entry name" value="INTERPHOTORECEPTOR MATRIX PROTEOGLYCAN"/>
    <property type="match status" value="1"/>
</dbReference>
<reference evidence="5" key="1">
    <citation type="submission" date="2019-09" db="EMBL/GenBank/DDBJ databases">
        <title>Bird 10,000 Genomes (B10K) Project - Family phase.</title>
        <authorList>
            <person name="Zhang G."/>
        </authorList>
    </citation>
    <scope>NUCLEOTIDE SEQUENCE</scope>
    <source>
        <strain evidence="5">B10K-DU-025-06</strain>
        <tissue evidence="5">Mixed tissue sample</tissue>
    </source>
</reference>
<keyword evidence="6" id="KW-1185">Reference proteome</keyword>
<protein>
    <submittedName>
        <fullName evidence="5">IMPG2 protein</fullName>
    </submittedName>
</protein>
<keyword evidence="3" id="KW-0472">Membrane</keyword>
<evidence type="ECO:0000256" key="2">
    <source>
        <dbReference type="SAM" id="MobiDB-lite"/>
    </source>
</evidence>
<dbReference type="EMBL" id="WBNI01000317">
    <property type="protein sequence ID" value="NXD66906.1"/>
    <property type="molecule type" value="Genomic_DNA"/>
</dbReference>
<dbReference type="InterPro" id="IPR000742">
    <property type="entry name" value="EGF"/>
</dbReference>
<evidence type="ECO:0000313" key="5">
    <source>
        <dbReference type="EMBL" id="NXD66906.1"/>
    </source>
</evidence>
<feature type="region of interest" description="Disordered" evidence="2">
    <location>
        <begin position="203"/>
        <end position="230"/>
    </location>
</feature>
<proteinExistence type="predicted"/>